<proteinExistence type="predicted"/>
<keyword evidence="3" id="KW-1185">Reference proteome</keyword>
<sequence length="510" mass="56818">MNLNAYLELARRCVCLTVAPACVPAVLSLFQHASADLERAYYWKKGSGLLLLQSRSSKSLRRALQSIPFYPRAFLPIIGNNGKVDRFSLPPYRVCSDPSIWPVSSDSKGGICDSIVRIQTEAPSSSALDKVLLKQDSVLGQMQALVDCTALTHPHRLAWFTFADSLLEILNTVRPGSSVYPFGSAINGLGLISSDLDIIVDLGLDVPSRLQSFSKLYPRSVVNFHLNSSTHGLAIMQELLGYTGQLHYHTLTPIRLLLNRLDPLSAPCSRVLPGRTPIINYTRHRCLGVGIDIARSSGDLNSTRLVLHAAYWMRGLITQVPVFLFLANTLKYLMRGAHLTHSGPSFSFTNYKLTALLISFLQVAVRQAPGVEYLLLEDDESVAERLLIPLEEHPVCPPYAPELMREFFVFLRNLRPENVTLCLRSGRILLQEDDAARDRPFLHCPNPLLPEWNITHGISAESWQELMGIVEHMERVLAASQSRREPWGLPAMTKVTISPTLTVIPTESHK</sequence>
<protein>
    <submittedName>
        <fullName evidence="4 5">GPN-loop GTPase 2</fullName>
    </submittedName>
</protein>
<dbReference type="STRING" id="53468.A0A0R3U2M7"/>
<reference evidence="4" key="1">
    <citation type="submission" date="2017-02" db="UniProtKB">
        <authorList>
            <consortium name="WormBaseParasite"/>
        </authorList>
    </citation>
    <scope>IDENTIFICATION</scope>
</reference>
<dbReference type="Gene3D" id="3.30.460.10">
    <property type="entry name" value="Beta Polymerase, domain 2"/>
    <property type="match status" value="1"/>
</dbReference>
<dbReference type="InterPro" id="IPR043519">
    <property type="entry name" value="NT_sf"/>
</dbReference>
<dbReference type="EMBL" id="UXSR01000071">
    <property type="protein sequence ID" value="VDD74736.1"/>
    <property type="molecule type" value="Genomic_DNA"/>
</dbReference>
<dbReference type="WBParaSite" id="MCU_003812-RA">
    <property type="protein sequence ID" value="MCU_003812-RA"/>
    <property type="gene ID" value="MCU_003812"/>
</dbReference>
<evidence type="ECO:0000313" key="2">
    <source>
        <dbReference type="EMBL" id="VDD74736.1"/>
    </source>
</evidence>
<dbReference type="Pfam" id="PF22600">
    <property type="entry name" value="MTPAP-like_central"/>
    <property type="match status" value="1"/>
</dbReference>
<organism evidence="4">
    <name type="scientific">Mesocestoides corti</name>
    <name type="common">Flatworm</name>
    <dbReference type="NCBI Taxonomy" id="53468"/>
    <lineage>
        <taxon>Eukaryota</taxon>
        <taxon>Metazoa</taxon>
        <taxon>Spiralia</taxon>
        <taxon>Lophotrochozoa</taxon>
        <taxon>Platyhelminthes</taxon>
        <taxon>Cestoda</taxon>
        <taxon>Eucestoda</taxon>
        <taxon>Cyclophyllidea</taxon>
        <taxon>Mesocestoididae</taxon>
        <taxon>Mesocestoides</taxon>
    </lineage>
</organism>
<dbReference type="WBParaSite" id="MCOS_0000073801-mRNA-1">
    <property type="protein sequence ID" value="MCOS_0000073801-mRNA-1"/>
    <property type="gene ID" value="MCOS_0000073801"/>
</dbReference>
<dbReference type="AlphaFoldDB" id="A0A0R3U2M7"/>
<feature type="domain" description="Poly(A) RNA polymerase mitochondrial-like central palm" evidence="1">
    <location>
        <begin position="141"/>
        <end position="203"/>
    </location>
</feature>
<accession>A0A0R3U2M7</accession>
<dbReference type="Proteomes" id="UP000267029">
    <property type="component" value="Unassembled WGS sequence"/>
</dbReference>
<evidence type="ECO:0000313" key="5">
    <source>
        <dbReference type="WBParaSite" id="MCU_003812-RA"/>
    </source>
</evidence>
<evidence type="ECO:0000313" key="3">
    <source>
        <dbReference type="Proteomes" id="UP000267029"/>
    </source>
</evidence>
<dbReference type="SUPFAM" id="SSF81301">
    <property type="entry name" value="Nucleotidyltransferase"/>
    <property type="match status" value="1"/>
</dbReference>
<evidence type="ECO:0000313" key="4">
    <source>
        <dbReference type="WBParaSite" id="MCOS_0000073801-mRNA-1"/>
    </source>
</evidence>
<reference evidence="2 3" key="2">
    <citation type="submission" date="2018-10" db="EMBL/GenBank/DDBJ databases">
        <authorList>
            <consortium name="Pathogen Informatics"/>
        </authorList>
    </citation>
    <scope>NUCLEOTIDE SEQUENCE [LARGE SCALE GENOMIC DNA]</scope>
</reference>
<evidence type="ECO:0000259" key="1">
    <source>
        <dbReference type="Pfam" id="PF22600"/>
    </source>
</evidence>
<dbReference type="InterPro" id="IPR054708">
    <property type="entry name" value="MTPAP-like_central"/>
</dbReference>
<dbReference type="SUPFAM" id="SSF81631">
    <property type="entry name" value="PAP/OAS1 substrate-binding domain"/>
    <property type="match status" value="1"/>
</dbReference>
<gene>
    <name evidence="2" type="ORF">MCOS_LOCUS739</name>
</gene>
<dbReference type="OrthoDB" id="271386at2759"/>
<name>A0A0R3U2M7_MESCO</name>